<evidence type="ECO:0000256" key="5">
    <source>
        <dbReference type="PROSITE-ProRule" id="PRU00479"/>
    </source>
</evidence>
<dbReference type="InterPro" id="IPR000562">
    <property type="entry name" value="FN_type2_dom"/>
</dbReference>
<dbReference type="SUPFAM" id="SSF49464">
    <property type="entry name" value="Carboxypeptidase regulatory domain-like"/>
    <property type="match status" value="1"/>
</dbReference>
<dbReference type="GO" id="GO:0006518">
    <property type="term" value="P:peptide metabolic process"/>
    <property type="evidence" value="ECO:0007669"/>
    <property type="project" value="TreeGrafter"/>
</dbReference>
<evidence type="ECO:0000313" key="9">
    <source>
        <dbReference type="EMBL" id="CDW28573.1"/>
    </source>
</evidence>
<evidence type="ECO:0000256" key="4">
    <source>
        <dbReference type="ARBA" id="ARBA00023180"/>
    </source>
</evidence>
<dbReference type="PRINTS" id="PR00765">
    <property type="entry name" value="CRBOXYPTASEA"/>
</dbReference>
<feature type="domain" description="Fibronectin type-II" evidence="7">
    <location>
        <begin position="68"/>
        <end position="120"/>
    </location>
</feature>
<dbReference type="GO" id="GO:0005615">
    <property type="term" value="C:extracellular space"/>
    <property type="evidence" value="ECO:0007669"/>
    <property type="project" value="TreeGrafter"/>
</dbReference>
<sequence>LVFFCCSCLYHYHYFNKNLEENKIYAFPFNTQKISVMFFSRCFLLIMVAHDIVSQSNQLSQQCLTKSSGDLPCIFPFIYKDEINFSCTRNYKMDGRLEGWCPTKVNRKNLEGSNWYECRSDSMCPLLHYHDHEHLIKSLVDLEKEYPSLSNTFQIGRSVRGQKILGIRISEGLHIGSRKKLKPMVKLLANMHGNEPVGRELLLYFASYILGSYGIDDRLTKFINTTDLWIVPTINPDGFARASEGACEGGGYKEGRFNEGRKDLNRDFPTWMDIEKINLEEGRQTETKSLIQFILNYPFVLSANFHDGAVLVNYPWDDYHNNDTQTWVGLNKAPDHDVFYHLATTYSFNHPTMSKGNACTKWGLMKDGVTNGADWYPVIGGMQDFNYLFSNALEMTMELSCCKFPSRKVLIKEWDKNKESIISYIEQVHIGIKGLVLDRNDNPIGGATIKIRDPLSGKPSGKDVKSSKYGEYWKLLIPGKMYQVMGIKMTPEGSIYSSNWKDIFVSEGSA</sequence>
<comment type="similarity">
    <text evidence="1 6">Belongs to the peptidase M14 family.</text>
</comment>
<reference evidence="9" key="1">
    <citation type="submission" date="2014-05" db="EMBL/GenBank/DDBJ databases">
        <authorList>
            <person name="Chronopoulou M."/>
        </authorList>
    </citation>
    <scope>NUCLEOTIDE SEQUENCE</scope>
    <source>
        <tissue evidence="9">Whole organism</tissue>
    </source>
</reference>
<dbReference type="Gene3D" id="3.40.630.10">
    <property type="entry name" value="Zn peptidases"/>
    <property type="match status" value="1"/>
</dbReference>
<dbReference type="Pfam" id="PF00246">
    <property type="entry name" value="Peptidase_M14"/>
    <property type="match status" value="1"/>
</dbReference>
<evidence type="ECO:0000259" key="8">
    <source>
        <dbReference type="PROSITE" id="PS52035"/>
    </source>
</evidence>
<comment type="caution">
    <text evidence="5">Lacks conserved residue(s) required for the propagation of feature annotation.</text>
</comment>
<dbReference type="EMBL" id="HACA01011212">
    <property type="protein sequence ID" value="CDW28573.1"/>
    <property type="molecule type" value="Transcribed_RNA"/>
</dbReference>
<dbReference type="SUPFAM" id="SSF53187">
    <property type="entry name" value="Zn-dependent exopeptidases"/>
    <property type="match status" value="1"/>
</dbReference>
<keyword evidence="2" id="KW-0677">Repeat</keyword>
<keyword evidence="3" id="KW-1015">Disulfide bond</keyword>
<keyword evidence="4" id="KW-0325">Glycoprotein</keyword>
<dbReference type="InterPro" id="IPR013806">
    <property type="entry name" value="Kringle-like"/>
</dbReference>
<feature type="domain" description="Peptidase M14" evidence="8">
    <location>
        <begin position="128"/>
        <end position="428"/>
    </location>
</feature>
<dbReference type="Gene3D" id="2.10.10.10">
    <property type="entry name" value="Fibronectin, type II, collagen-binding"/>
    <property type="match status" value="1"/>
</dbReference>
<proteinExistence type="inferred from homology"/>
<evidence type="ECO:0000256" key="6">
    <source>
        <dbReference type="PROSITE-ProRule" id="PRU01379"/>
    </source>
</evidence>
<dbReference type="GO" id="GO:0008270">
    <property type="term" value="F:zinc ion binding"/>
    <property type="evidence" value="ECO:0007669"/>
    <property type="project" value="InterPro"/>
</dbReference>
<evidence type="ECO:0000256" key="2">
    <source>
        <dbReference type="ARBA" id="ARBA00022737"/>
    </source>
</evidence>
<dbReference type="GO" id="GO:0016485">
    <property type="term" value="P:protein processing"/>
    <property type="evidence" value="ECO:0007669"/>
    <property type="project" value="TreeGrafter"/>
</dbReference>
<dbReference type="Gene3D" id="2.60.40.1120">
    <property type="entry name" value="Carboxypeptidase-like, regulatory domain"/>
    <property type="match status" value="1"/>
</dbReference>
<accession>A0A0K2TRB5</accession>
<dbReference type="PROSITE" id="PS52035">
    <property type="entry name" value="PEPTIDASE_M14"/>
    <property type="match status" value="1"/>
</dbReference>
<dbReference type="SUPFAM" id="SSF57440">
    <property type="entry name" value="Kringle-like"/>
    <property type="match status" value="1"/>
</dbReference>
<dbReference type="InterPro" id="IPR050753">
    <property type="entry name" value="Peptidase_M14_domain"/>
</dbReference>
<dbReference type="InterPro" id="IPR057246">
    <property type="entry name" value="CARBOXYPEPT_ZN_1"/>
</dbReference>
<feature type="non-terminal residue" evidence="9">
    <location>
        <position position="1"/>
    </location>
</feature>
<dbReference type="PROSITE" id="PS51092">
    <property type="entry name" value="FN2_2"/>
    <property type="match status" value="1"/>
</dbReference>
<name>A0A0K2TRB5_LEPSM</name>
<feature type="non-terminal residue" evidence="9">
    <location>
        <position position="510"/>
    </location>
</feature>
<evidence type="ECO:0000256" key="1">
    <source>
        <dbReference type="ARBA" id="ARBA00005988"/>
    </source>
</evidence>
<dbReference type="GO" id="GO:0004181">
    <property type="term" value="F:metallocarboxypeptidase activity"/>
    <property type="evidence" value="ECO:0007669"/>
    <property type="project" value="InterPro"/>
</dbReference>
<gene>
    <name evidence="9" type="primary">svr</name>
</gene>
<dbReference type="InterPro" id="IPR008969">
    <property type="entry name" value="CarboxyPept-like_regulatory"/>
</dbReference>
<organism evidence="9">
    <name type="scientific">Lepeophtheirus salmonis</name>
    <name type="common">Salmon louse</name>
    <name type="synonym">Caligus salmonis</name>
    <dbReference type="NCBI Taxonomy" id="72036"/>
    <lineage>
        <taxon>Eukaryota</taxon>
        <taxon>Metazoa</taxon>
        <taxon>Ecdysozoa</taxon>
        <taxon>Arthropoda</taxon>
        <taxon>Crustacea</taxon>
        <taxon>Multicrustacea</taxon>
        <taxon>Hexanauplia</taxon>
        <taxon>Copepoda</taxon>
        <taxon>Siphonostomatoida</taxon>
        <taxon>Caligidae</taxon>
        <taxon>Lepeophtheirus</taxon>
    </lineage>
</organism>
<dbReference type="SMART" id="SM00631">
    <property type="entry name" value="Zn_pept"/>
    <property type="match status" value="1"/>
</dbReference>
<dbReference type="AlphaFoldDB" id="A0A0K2TRB5"/>
<evidence type="ECO:0000256" key="3">
    <source>
        <dbReference type="ARBA" id="ARBA00023157"/>
    </source>
</evidence>
<dbReference type="InterPro" id="IPR000834">
    <property type="entry name" value="Peptidase_M14"/>
</dbReference>
<dbReference type="OrthoDB" id="10249045at2759"/>
<evidence type="ECO:0000259" key="7">
    <source>
        <dbReference type="PROSITE" id="PS51092"/>
    </source>
</evidence>
<dbReference type="PROSITE" id="PS00132">
    <property type="entry name" value="CARBOXYPEPT_ZN_1"/>
    <property type="match status" value="1"/>
</dbReference>
<protein>
    <submittedName>
        <fullName evidence="9">Silver [Drosophila melanogaster]</fullName>
    </submittedName>
</protein>
<dbReference type="Pfam" id="PF00040">
    <property type="entry name" value="fn2"/>
    <property type="match status" value="1"/>
</dbReference>
<feature type="active site" description="Proton donor/acceptor" evidence="6">
    <location>
        <position position="398"/>
    </location>
</feature>
<dbReference type="PANTHER" id="PTHR11532">
    <property type="entry name" value="PROTEASE M14 CARBOXYPEPTIDASE"/>
    <property type="match status" value="1"/>
</dbReference>
<dbReference type="PANTHER" id="PTHR11532:SF57">
    <property type="entry name" value="CARBOXYPEPTIDASE D, B"/>
    <property type="match status" value="1"/>
</dbReference>
<dbReference type="InterPro" id="IPR036943">
    <property type="entry name" value="FN_type2_sf"/>
</dbReference>